<accession>A0A1F4XH71</accession>
<keyword evidence="1" id="KW-0812">Transmembrane</keyword>
<comment type="caution">
    <text evidence="2">The sequence shown here is derived from an EMBL/GenBank/DDBJ whole genome shotgun (WGS) entry which is preliminary data.</text>
</comment>
<dbReference type="AlphaFoldDB" id="A0A1F4XH71"/>
<evidence type="ECO:0000256" key="1">
    <source>
        <dbReference type="SAM" id="Phobius"/>
    </source>
</evidence>
<keyword evidence="1" id="KW-1133">Transmembrane helix</keyword>
<keyword evidence="1" id="KW-0472">Membrane</keyword>
<evidence type="ECO:0000313" key="3">
    <source>
        <dbReference type="Proteomes" id="UP000176185"/>
    </source>
</evidence>
<proteinExistence type="predicted"/>
<organism evidence="2 3">
    <name type="scientific">Candidatus Adlerbacteria bacterium RIFCSPLOWO2_01_FULL_51_16</name>
    <dbReference type="NCBI Taxonomy" id="1797243"/>
    <lineage>
        <taxon>Bacteria</taxon>
        <taxon>Candidatus Adleribacteriota</taxon>
    </lineage>
</organism>
<sequence length="143" mass="15558">MRGFTLFEILLSVALLTVIFGFSYILFGALSYQNELFTSTRSLQEMLRRASLYASNGAGDSSWGVQLQESKAVLFKGTSFAGRDEAFDETVALQNIEVSGTTEYIFEKLFGVPQVSGDTTLASGAIDETRTITVNEKGAISVE</sequence>
<dbReference type="NCBIfam" id="TIGR02532">
    <property type="entry name" value="IV_pilin_GFxxxE"/>
    <property type="match status" value="1"/>
</dbReference>
<dbReference type="InterPro" id="IPR012902">
    <property type="entry name" value="N_methyl_site"/>
</dbReference>
<dbReference type="EMBL" id="MEWX01000006">
    <property type="protein sequence ID" value="OGC81065.1"/>
    <property type="molecule type" value="Genomic_DNA"/>
</dbReference>
<dbReference type="Proteomes" id="UP000176185">
    <property type="component" value="Unassembled WGS sequence"/>
</dbReference>
<name>A0A1F4XH71_9BACT</name>
<evidence type="ECO:0000313" key="2">
    <source>
        <dbReference type="EMBL" id="OGC81065.1"/>
    </source>
</evidence>
<gene>
    <name evidence="2" type="ORF">A2943_02020</name>
</gene>
<evidence type="ECO:0008006" key="4">
    <source>
        <dbReference type="Google" id="ProtNLM"/>
    </source>
</evidence>
<feature type="transmembrane region" description="Helical" evidence="1">
    <location>
        <begin position="6"/>
        <end position="32"/>
    </location>
</feature>
<reference evidence="2 3" key="1">
    <citation type="journal article" date="2016" name="Nat. Commun.">
        <title>Thousands of microbial genomes shed light on interconnected biogeochemical processes in an aquifer system.</title>
        <authorList>
            <person name="Anantharaman K."/>
            <person name="Brown C.T."/>
            <person name="Hug L.A."/>
            <person name="Sharon I."/>
            <person name="Castelle C.J."/>
            <person name="Probst A.J."/>
            <person name="Thomas B.C."/>
            <person name="Singh A."/>
            <person name="Wilkins M.J."/>
            <person name="Karaoz U."/>
            <person name="Brodie E.L."/>
            <person name="Williams K.H."/>
            <person name="Hubbard S.S."/>
            <person name="Banfield J.F."/>
        </authorList>
    </citation>
    <scope>NUCLEOTIDE SEQUENCE [LARGE SCALE GENOMIC DNA]</scope>
</reference>
<dbReference type="STRING" id="1797243.A2943_02020"/>
<protein>
    <recommendedName>
        <fullName evidence="4">General secretion pathway GspH domain-containing protein</fullName>
    </recommendedName>
</protein>